<keyword evidence="1" id="KW-0812">Transmembrane</keyword>
<keyword evidence="3" id="KW-1185">Reference proteome</keyword>
<dbReference type="OrthoDB" id="5114664at2"/>
<reference evidence="3" key="1">
    <citation type="submission" date="2016-10" db="EMBL/GenBank/DDBJ databases">
        <authorList>
            <person name="Varghese N."/>
            <person name="Submissions S."/>
        </authorList>
    </citation>
    <scope>NUCLEOTIDE SEQUENCE [LARGE SCALE GENOMIC DNA]</scope>
    <source>
        <strain evidence="3">DSM 22965</strain>
    </source>
</reference>
<keyword evidence="1" id="KW-0472">Membrane</keyword>
<evidence type="ECO:0000313" key="2">
    <source>
        <dbReference type="EMBL" id="SDS14875.1"/>
    </source>
</evidence>
<evidence type="ECO:0000313" key="3">
    <source>
        <dbReference type="Proteomes" id="UP000199649"/>
    </source>
</evidence>
<feature type="transmembrane region" description="Helical" evidence="1">
    <location>
        <begin position="99"/>
        <end position="117"/>
    </location>
</feature>
<feature type="transmembrane region" description="Helical" evidence="1">
    <location>
        <begin position="20"/>
        <end position="41"/>
    </location>
</feature>
<proteinExistence type="predicted"/>
<protein>
    <submittedName>
        <fullName evidence="2">Uncharacterized protein</fullName>
    </submittedName>
</protein>
<organism evidence="2 3">
    <name type="scientific">Agrococcus carbonis</name>
    <dbReference type="NCBI Taxonomy" id="684552"/>
    <lineage>
        <taxon>Bacteria</taxon>
        <taxon>Bacillati</taxon>
        <taxon>Actinomycetota</taxon>
        <taxon>Actinomycetes</taxon>
        <taxon>Micrococcales</taxon>
        <taxon>Microbacteriaceae</taxon>
        <taxon>Agrococcus</taxon>
    </lineage>
</organism>
<dbReference type="Proteomes" id="UP000199649">
    <property type="component" value="Chromosome I"/>
</dbReference>
<keyword evidence="1" id="KW-1133">Transmembrane helix</keyword>
<dbReference type="AlphaFoldDB" id="A0A1H1PUR2"/>
<feature type="transmembrane region" description="Helical" evidence="1">
    <location>
        <begin position="124"/>
        <end position="144"/>
    </location>
</feature>
<dbReference type="STRING" id="684552.SAMN04489719_1650"/>
<gene>
    <name evidence="2" type="ORF">SAMN04489719_1650</name>
</gene>
<name>A0A1H1PUR2_9MICO</name>
<feature type="transmembrane region" description="Helical" evidence="1">
    <location>
        <begin position="190"/>
        <end position="207"/>
    </location>
</feature>
<dbReference type="RefSeq" id="WP_092666566.1">
    <property type="nucleotide sequence ID" value="NZ_LT629734.1"/>
</dbReference>
<evidence type="ECO:0000256" key="1">
    <source>
        <dbReference type="SAM" id="Phobius"/>
    </source>
</evidence>
<dbReference type="EMBL" id="LT629734">
    <property type="protein sequence ID" value="SDS14875.1"/>
    <property type="molecule type" value="Genomic_DNA"/>
</dbReference>
<sequence length="220" mass="22846">MSKVDLDRAVGRALGRGGLIAVIVAAAIGLLWTFALAALHITHSINRTPSYEVLVASPVDVRPDIVADAEVQYATVFFVPQTPDATAMLLESIGVGSRYAIGVLAGLVVIWLAVQLLRRRSLGVGTAVSLGVLAIGMLAVSVAAPMLEAQATVVAIEAAGMPTEYTTPVFGESDETIVIAPAPHWQSIDFSLLALGAVTGLAALLLGRAARLQEDTRGLI</sequence>
<accession>A0A1H1PUR2</accession>